<organism evidence="2 3">
    <name type="scientific">Tenacibaculum polynesiense</name>
    <dbReference type="NCBI Taxonomy" id="3137857"/>
    <lineage>
        <taxon>Bacteria</taxon>
        <taxon>Pseudomonadati</taxon>
        <taxon>Bacteroidota</taxon>
        <taxon>Flavobacteriia</taxon>
        <taxon>Flavobacteriales</taxon>
        <taxon>Flavobacteriaceae</taxon>
        <taxon>Tenacibaculum</taxon>
    </lineage>
</organism>
<gene>
    <name evidence="2" type="ORF">T190423A01A_70116</name>
</gene>
<keyword evidence="1" id="KW-1133">Transmembrane helix</keyword>
<accession>A0ABM9PFS6</accession>
<evidence type="ECO:0000256" key="1">
    <source>
        <dbReference type="SAM" id="Phobius"/>
    </source>
</evidence>
<sequence>MPKPQIKHITTKIHFYLLGIVILNFTLKSTIKISFNYKLTNLITLLIYASGIILFIWNFKSFKKIGFYFSLYVITPILTLLFGLFGGMFLGIITSIVLYPIQQNKVEMEKENFVIYQKTEGFLGMCCAYEITEKKFLILEKTIKEIDLNTEIQFNEKSLYTKNGKTELKINYEKYQFAEHSLPKKDTIILIKKE</sequence>
<proteinExistence type="predicted"/>
<protein>
    <submittedName>
        <fullName evidence="2">Uncharacterized protein</fullName>
    </submittedName>
</protein>
<feature type="transmembrane region" description="Helical" evidence="1">
    <location>
        <begin position="6"/>
        <end position="27"/>
    </location>
</feature>
<feature type="transmembrane region" description="Helical" evidence="1">
    <location>
        <begin position="71"/>
        <end position="101"/>
    </location>
</feature>
<evidence type="ECO:0000313" key="3">
    <source>
        <dbReference type="Proteomes" id="UP001497527"/>
    </source>
</evidence>
<evidence type="ECO:0000313" key="2">
    <source>
        <dbReference type="EMBL" id="CAL2104423.1"/>
    </source>
</evidence>
<reference evidence="2 3" key="1">
    <citation type="submission" date="2024-05" db="EMBL/GenBank/DDBJ databases">
        <authorList>
            <person name="Duchaud E."/>
        </authorList>
    </citation>
    <scope>NUCLEOTIDE SEQUENCE [LARGE SCALE GENOMIC DNA]</scope>
    <source>
        <strain evidence="2">Ena-SAMPLE-TAB-13-05-2024-13:56:06:370-140308</strain>
    </source>
</reference>
<feature type="transmembrane region" description="Helical" evidence="1">
    <location>
        <begin position="39"/>
        <end position="59"/>
    </location>
</feature>
<keyword evidence="1" id="KW-0812">Transmembrane</keyword>
<dbReference type="EMBL" id="CAXJIO010000016">
    <property type="protein sequence ID" value="CAL2104423.1"/>
    <property type="molecule type" value="Genomic_DNA"/>
</dbReference>
<name>A0ABM9PFS6_9FLAO</name>
<keyword evidence="3" id="KW-1185">Reference proteome</keyword>
<dbReference type="Proteomes" id="UP001497527">
    <property type="component" value="Unassembled WGS sequence"/>
</dbReference>
<keyword evidence="1" id="KW-0472">Membrane</keyword>
<comment type="caution">
    <text evidence="2">The sequence shown here is derived from an EMBL/GenBank/DDBJ whole genome shotgun (WGS) entry which is preliminary data.</text>
</comment>